<feature type="compositionally biased region" description="Basic and acidic residues" evidence="10">
    <location>
        <begin position="2750"/>
        <end position="2789"/>
    </location>
</feature>
<evidence type="ECO:0000256" key="6">
    <source>
        <dbReference type="ARBA" id="ARBA00023136"/>
    </source>
</evidence>
<dbReference type="Pfam" id="PF00530">
    <property type="entry name" value="SRCR"/>
    <property type="match status" value="3"/>
</dbReference>
<feature type="compositionally biased region" description="Polar residues" evidence="10">
    <location>
        <begin position="2888"/>
        <end position="2907"/>
    </location>
</feature>
<accession>A0AAN9GE67</accession>
<evidence type="ECO:0000256" key="3">
    <source>
        <dbReference type="ARBA" id="ARBA00022729"/>
    </source>
</evidence>
<keyword evidence="2 11" id="KW-0812">Transmembrane</keyword>
<dbReference type="InterPro" id="IPR001190">
    <property type="entry name" value="SRCR"/>
</dbReference>
<keyword evidence="6 11" id="KW-0472">Membrane</keyword>
<reference evidence="13 14" key="1">
    <citation type="submission" date="2024-02" db="EMBL/GenBank/DDBJ databases">
        <title>Chromosome-scale genome assembly of the rough periwinkle Littorina saxatilis.</title>
        <authorList>
            <person name="De Jode A."/>
            <person name="Faria R."/>
            <person name="Formenti G."/>
            <person name="Sims Y."/>
            <person name="Smith T.P."/>
            <person name="Tracey A."/>
            <person name="Wood J.M.D."/>
            <person name="Zagrodzka Z.B."/>
            <person name="Johannesson K."/>
            <person name="Butlin R.K."/>
            <person name="Leder E.H."/>
        </authorList>
    </citation>
    <scope>NUCLEOTIDE SEQUENCE [LARGE SCALE GENOMIC DNA]</scope>
    <source>
        <strain evidence="13">Snail1</strain>
        <tissue evidence="13">Muscle</tissue>
    </source>
</reference>
<dbReference type="InterPro" id="IPR016186">
    <property type="entry name" value="C-type_lectin-like/link_sf"/>
</dbReference>
<dbReference type="EMBL" id="JBAMIC010000008">
    <property type="protein sequence ID" value="KAK7103565.1"/>
    <property type="molecule type" value="Genomic_DNA"/>
</dbReference>
<dbReference type="Proteomes" id="UP001374579">
    <property type="component" value="Unassembled WGS sequence"/>
</dbReference>
<keyword evidence="4" id="KW-0677">Repeat</keyword>
<sequence>MRTMLTLTETLTHRSSQLCQAKQRANWDPPAPSTGRPRHCGVLTMLLVVMICCVMVPCATAQNNRGPFTPPPQVGDKPIVSNNIVYYLKHIPVHCQEPYVTRYPSGGIVRGKRALLEKDNPHVIDGNIEIPSNSCLWIEPGSQLRFGPGFGIIVNGTLIARGSDEPGGRITMTKKDGTDTGAPTGDWKYDARLSNGNTTQDGRLDLLYQGKWRAICTNYQNFSEIDVNVTCRHLGFLKGNFTYHSFARNLTDYMLWERPDCTGSENSLFDCKGSSRIRVGAHICDGQQVVGIECEGLRPGLAIDHWRGIEFFNSTSHMVRTDTNVYLEESWSWLEYLDISYPGLDTFHGRTLEPGIYYPKAAISASPLVPLMNNVTIKYGAYDGFNLTEITGPIHIANCTVHKSRGNGIFIKTAVGMTLVNTTQVTENWGDGIKFYISNLTIHDFRKNFTYNSGFCFRSNSPDQNYPVFENVDAVSFGGDRLPGSYCSRTFATTTGKSVNLHFLMMEKDPEASGTLTVKEGRFGSGQEIGVYDVANGSFPQSVRTQSSTMWIRFDYKLPRGGCKTFQPCLRFLLRLSTADGTDDEFRMIYSTVSDNVGHGVNIQDIRSKAFFNTSEVSRNQFEAGIRVYQGAGEVIINNTLVEGNDGAGINITYSGGYQLINNTRLVGNKGYGIITEYLRLNRSRIEFMQKMEIVRGQFMFNELIGLRVGNYCRGGLVLVNESHFSYNHDEAIEYLSCNISTGSYPPTNFSVAFTEFTGNARHAVLMKPLLNTVGIITNCSFTNHSLGTLRIDNSYNLLISKWYREFKVDYNIFENKFERNSGRYVVYLRLTDKSPRHKMYFKFNRLMHNMIQDSFVYTNPRNKANAVAVVSSGNVEFKRNILANRENSIREVATHLLDPSVRINAEENFWDIEIYISSDFEVVHANIFDQDDRYNLALIDYYPALKTSRFYEDQLTSDVPEYRWQFARPNNIIGGILDDSGFDAREGETYYVDRDIYVFPGQVVRLPQRVTLEFAPSVGMVVHGVLRADGQNAEGTIRFKLWTDPDLLPLENRTASVQLANGTDLYEGRLEVLINDEWGTVCNEGWTEKEAALVCLQLGLIYNPDEGAASVRVVAPPEMPVLMSWVACDEADEDLTHCRAIRAPEVTCDHDRDVYLRCQEPTWAGVTIPATTRLGQTQETQLRALHLERAGLLDAETMTFTPALRIDYNFYQITAITITDSLSDGVLINYIYPYETARLEYLQVHNNHGNGVVTRYPRLDLRHSNITNSGKAGFLYDPFFNEYNALSVRSMIHNTRRHFITETPTLNLQQGRMAFLLCPAGADTVENHEYNTEVTTDSASYHIVVQMLDYFPVTEIEEVTVFDAPRANINANTKRWRIPEDLVDFPIMSTSQRVTIRLTVRGIRSGRLAFAVISQISRAGPPELLTTVYNTTFISNYQGLQTKHYNSPTNRRLEVFHRFRLETVNLHQITVRNSKREAIYMPSVTKFNDDYIPTYEDMTQPERVATIRYNISLGVFLDNEVGILAEHNHVDFANNVWQWSINHTSMERTKSGGVQIEVPRVNDARERMKHSVHITESTFKNNDDFGCAIKGYYADVRIENNLFENNQCLLGLFTISGMEKNLSMVGNRITNNVGRFMLDINILSHSEYSATVSGVMWHNDIRSNQHRGLTPPGFGNSPKTYAVSLRGVQHVTANRNLFNNPDLGYELVAGITALSLGNPVNVTENFWGQTYYAGIQERIFDFDDWNSFAIADFFPFLTRADFNADLSGGEPVEPPLDTSRLGGRVLKNRILAYKSRPYIVERDLTIMPEATLTISPGTELQFQPNVGILVLGRLVAQGLEYNRIKMRALQPGVDPLTTGGRKKRAASSTIRLRGEGTLFQDSGFLELYNASTRTWNMMCDSQFNEKSAEVVCRQLGKETINVRVRFTHLYDFYIYGEPQYFLKEFWFETYFCRGDETDLKQCTTRYNYNMQQCIKAANYTFIVCGEKNLEPDVDYWGNIRFAPKSYQEQPLTDDIGREESILEYVDIEGAGMLHGEKVGAIQTTYVSPQFNNINVTNCAENGLDIIAPRSILKMERMNVTNNLGFGFNFLVLNGESSIRDSSFLLLGPSTIPYHVFGLVEICRMEKEITLDTRMILYYKYGPNMRDCVKIVRSGSSRSRIGLRFLQINMFHEDFSRNVVEIFDGDTISHDTMIAEILANTSSAAVERLYQSTGDTLAVHLHASVSHGSYGFIAEVVQIPLTGLTYPDSNFRHTLSKSISSKNQDGALQYKNVGEVNPSFFVDQCWLEDNGVAILNLTSPPTIDISLQGTLLFRFASNFVSRNKGGMYLSLHTKTIATALKGNITNNVFSFGTHGEALNITGHYYQRLFAFQNYIFNYTTGDWRDVVHIRDVVVNFTFNYMDNNTGHYILNTENSDNQQARQEFTRSGFIRNNATALLESTIKIGRGRPFFENNYIVNEDNDFEMETYPKLDPGDRPIDARNNWWGSDMRSYINGKLWDNFDDSKLVGVDFWLPRLDNRSVVEGKCSPGWKLDTGRCYRFMGGALPYYHARNFCREMGAFLAEARGREGFFNYLLRLMRNANQGKDRVWVMSEVGTSRCSALEHNYILYEEDCWNLLYPFICEKDPYIAPPAGLESTVRAMAIGIGAGIGGVLILMAAILGILWCIKSKRREKERFERTASLRSSMRMSKSTLTMLSEGYSRRRLNEIDAYSQASSGATKASRGTEDLNGSVASLSNGYRNGRAVPVERSLADRRGTDNNRWQARDRQREIDRQQELEREAGFDRERDTRRGRRYQEEEDQMSNVGSRGREESESELDKKDLEDSDEEASFDSDQEEDEEETEGEGDGRARSESHLYQNNYGGVPLPGMGRSQSRDNVYQNEERTPPKSKSLSSFSQPQTPEESPTKNIFLPRRQDLPTPPPTPRAFGNSLGAHQQNPSYNAPRPQVGPKPTMRPPLTHPGVEQFRQSPVPSEGSQRSEGGRPSPMPRKNVSGSQASLPRETPVPFGASNYPSYQNHTVAPLPPKPPLGGSQEFVPMSHAPSLADDASETYDYKPRTPHMSPTNRLPNLPRYSPPLPMEGPPSYEENDPHYPYSRQVPDYLSRDPEPYIPSMEPPEQDVQYLPRYQPDRRQFHGSRDRLGGSRDHLGGSHDHLVGSREQLVGSRDRLNQPYSPAAYPPVLYLDNGHRGDRAHQSQEHLETEI</sequence>
<feature type="disulfide bond" evidence="9">
    <location>
        <begin position="1953"/>
        <end position="1963"/>
    </location>
</feature>
<dbReference type="SUPFAM" id="SSF51126">
    <property type="entry name" value="Pectin lyase-like"/>
    <property type="match status" value="1"/>
</dbReference>
<dbReference type="Gene3D" id="3.10.100.10">
    <property type="entry name" value="Mannose-Binding Protein A, subunit A"/>
    <property type="match status" value="1"/>
</dbReference>
<dbReference type="SUPFAM" id="SSF56436">
    <property type="entry name" value="C-type lectin-like"/>
    <property type="match status" value="1"/>
</dbReference>
<dbReference type="InterPro" id="IPR036772">
    <property type="entry name" value="SRCR-like_dom_sf"/>
</dbReference>
<dbReference type="SUPFAM" id="SSF56487">
    <property type="entry name" value="SRCR-like"/>
    <property type="match status" value="3"/>
</dbReference>
<keyword evidence="14" id="KW-1185">Reference proteome</keyword>
<evidence type="ECO:0000256" key="7">
    <source>
        <dbReference type="ARBA" id="ARBA00023157"/>
    </source>
</evidence>
<dbReference type="Gene3D" id="3.10.250.10">
    <property type="entry name" value="SRCR-like domain"/>
    <property type="match status" value="3"/>
</dbReference>
<keyword evidence="3" id="KW-0732">Signal</keyword>
<feature type="compositionally biased region" description="Basic and acidic residues" evidence="10">
    <location>
        <begin position="3184"/>
        <end position="3202"/>
    </location>
</feature>
<evidence type="ECO:0000256" key="1">
    <source>
        <dbReference type="ARBA" id="ARBA00004167"/>
    </source>
</evidence>
<evidence type="ECO:0000313" key="13">
    <source>
        <dbReference type="EMBL" id="KAK7103565.1"/>
    </source>
</evidence>
<keyword evidence="5 11" id="KW-1133">Transmembrane helix</keyword>
<dbReference type="InterPro" id="IPR053243">
    <property type="entry name" value="SJ_maturation_regulator"/>
</dbReference>
<dbReference type="InterPro" id="IPR011050">
    <property type="entry name" value="Pectin_lyase_fold/virulence"/>
</dbReference>
<dbReference type="Gene3D" id="2.160.20.10">
    <property type="entry name" value="Single-stranded right-handed beta-helix, Pectin lyase-like"/>
    <property type="match status" value="2"/>
</dbReference>
<feature type="transmembrane region" description="Helical" evidence="11">
    <location>
        <begin position="2640"/>
        <end position="2666"/>
    </location>
</feature>
<dbReference type="FunFam" id="3.10.250.10:FF:000016">
    <property type="entry name" value="Scavenger receptor cysteine-rich protein type 12"/>
    <property type="match status" value="1"/>
</dbReference>
<dbReference type="GO" id="GO:0016020">
    <property type="term" value="C:membrane"/>
    <property type="evidence" value="ECO:0007669"/>
    <property type="project" value="UniProtKB-SubCell"/>
</dbReference>
<feature type="compositionally biased region" description="Basic and acidic residues" evidence="10">
    <location>
        <begin position="2808"/>
        <end position="2822"/>
    </location>
</feature>
<dbReference type="SMART" id="SM00710">
    <property type="entry name" value="PbH1"/>
    <property type="match status" value="11"/>
</dbReference>
<feature type="compositionally biased region" description="Pro residues" evidence="10">
    <location>
        <begin position="2946"/>
        <end position="2958"/>
    </location>
</feature>
<dbReference type="PANTHER" id="PTHR47653">
    <property type="entry name" value="PROTEIN BARK BEETLE"/>
    <property type="match status" value="1"/>
</dbReference>
<comment type="caution">
    <text evidence="13">The sequence shown here is derived from an EMBL/GenBank/DDBJ whole genome shotgun (WGS) entry which is preliminary data.</text>
</comment>
<dbReference type="InterPro" id="IPR012334">
    <property type="entry name" value="Pectin_lyas_fold"/>
</dbReference>
<dbReference type="SMART" id="SM00202">
    <property type="entry name" value="SR"/>
    <property type="match status" value="3"/>
</dbReference>
<evidence type="ECO:0000256" key="10">
    <source>
        <dbReference type="SAM" id="MobiDB-lite"/>
    </source>
</evidence>
<feature type="compositionally biased region" description="Polar residues" evidence="10">
    <location>
        <begin position="2965"/>
        <end position="2978"/>
    </location>
</feature>
<comment type="caution">
    <text evidence="9">Lacks conserved residue(s) required for the propagation of feature annotation.</text>
</comment>
<dbReference type="GO" id="GO:0045217">
    <property type="term" value="P:cell-cell junction maintenance"/>
    <property type="evidence" value="ECO:0007669"/>
    <property type="project" value="TreeGrafter"/>
</dbReference>
<evidence type="ECO:0000256" key="2">
    <source>
        <dbReference type="ARBA" id="ARBA00022692"/>
    </source>
</evidence>
<evidence type="ECO:0000256" key="9">
    <source>
        <dbReference type="PROSITE-ProRule" id="PRU00196"/>
    </source>
</evidence>
<dbReference type="InterPro" id="IPR016187">
    <property type="entry name" value="CTDL_fold"/>
</dbReference>
<dbReference type="PROSITE" id="PS50287">
    <property type="entry name" value="SRCR_2"/>
    <property type="match status" value="3"/>
</dbReference>
<feature type="disulfide bond" evidence="9">
    <location>
        <begin position="1129"/>
        <end position="1139"/>
    </location>
</feature>
<evidence type="ECO:0000256" key="4">
    <source>
        <dbReference type="ARBA" id="ARBA00022737"/>
    </source>
</evidence>
<feature type="disulfide bond" evidence="9">
    <location>
        <begin position="261"/>
        <end position="271"/>
    </location>
</feature>
<dbReference type="InterPro" id="IPR006626">
    <property type="entry name" value="PbH1"/>
</dbReference>
<dbReference type="Gene3D" id="2.60.120.290">
    <property type="entry name" value="Spermadhesin, CUB domain"/>
    <property type="match status" value="1"/>
</dbReference>
<evidence type="ECO:0000256" key="8">
    <source>
        <dbReference type="ARBA" id="ARBA00023180"/>
    </source>
</evidence>
<gene>
    <name evidence="13" type="ORF">V1264_018437</name>
</gene>
<comment type="subcellular location">
    <subcellularLocation>
        <location evidence="1">Membrane</location>
        <topology evidence="1">Single-pass membrane protein</topology>
    </subcellularLocation>
</comment>
<feature type="compositionally biased region" description="Polar residues" evidence="10">
    <location>
        <begin position="2871"/>
        <end position="2880"/>
    </location>
</feature>
<dbReference type="PRINTS" id="PR00258">
    <property type="entry name" value="SPERACTRCPTR"/>
</dbReference>
<feature type="domain" description="SRCR" evidence="12">
    <location>
        <begin position="1058"/>
        <end position="1160"/>
    </location>
</feature>
<protein>
    <recommendedName>
        <fullName evidence="12">SRCR domain-containing protein</fullName>
    </recommendedName>
</protein>
<feature type="compositionally biased region" description="Acidic residues" evidence="10">
    <location>
        <begin position="2823"/>
        <end position="2845"/>
    </location>
</feature>
<feature type="compositionally biased region" description="Basic and acidic residues" evidence="10">
    <location>
        <begin position="3126"/>
        <end position="3155"/>
    </location>
</feature>
<dbReference type="PROSITE" id="PS00420">
    <property type="entry name" value="SRCR_1"/>
    <property type="match status" value="1"/>
</dbReference>
<evidence type="ECO:0000256" key="5">
    <source>
        <dbReference type="ARBA" id="ARBA00022989"/>
    </source>
</evidence>
<name>A0AAN9GE67_9CAEN</name>
<proteinExistence type="predicted"/>
<feature type="domain" description="SRCR" evidence="12">
    <location>
        <begin position="1871"/>
        <end position="1986"/>
    </location>
</feature>
<evidence type="ECO:0000256" key="11">
    <source>
        <dbReference type="SAM" id="Phobius"/>
    </source>
</evidence>
<keyword evidence="8" id="KW-0325">Glycoprotein</keyword>
<keyword evidence="7 9" id="KW-1015">Disulfide bond</keyword>
<feature type="domain" description="SRCR" evidence="12">
    <location>
        <begin position="191"/>
        <end position="295"/>
    </location>
</feature>
<evidence type="ECO:0000313" key="14">
    <source>
        <dbReference type="Proteomes" id="UP001374579"/>
    </source>
</evidence>
<feature type="region of interest" description="Disordered" evidence="10">
    <location>
        <begin position="2712"/>
        <end position="3202"/>
    </location>
</feature>
<dbReference type="PANTHER" id="PTHR47653:SF1">
    <property type="entry name" value="DELETED IN MALIGNANT BRAIN TUMORS 1 PROTEIN"/>
    <property type="match status" value="1"/>
</dbReference>
<organism evidence="13 14">
    <name type="scientific">Littorina saxatilis</name>
    <dbReference type="NCBI Taxonomy" id="31220"/>
    <lineage>
        <taxon>Eukaryota</taxon>
        <taxon>Metazoa</taxon>
        <taxon>Spiralia</taxon>
        <taxon>Lophotrochozoa</taxon>
        <taxon>Mollusca</taxon>
        <taxon>Gastropoda</taxon>
        <taxon>Caenogastropoda</taxon>
        <taxon>Littorinimorpha</taxon>
        <taxon>Littorinoidea</taxon>
        <taxon>Littorinidae</taxon>
        <taxon>Littorina</taxon>
    </lineage>
</organism>
<dbReference type="InterPro" id="IPR035914">
    <property type="entry name" value="Sperma_CUB_dom_sf"/>
</dbReference>
<evidence type="ECO:0000259" key="12">
    <source>
        <dbReference type="PROSITE" id="PS50287"/>
    </source>
</evidence>